<evidence type="ECO:0000259" key="1">
    <source>
        <dbReference type="Pfam" id="PF11926"/>
    </source>
</evidence>
<dbReference type="Proteomes" id="UP001234989">
    <property type="component" value="Chromosome 1"/>
</dbReference>
<dbReference type="Pfam" id="PF11926">
    <property type="entry name" value="DUF3444"/>
    <property type="match status" value="1"/>
</dbReference>
<proteinExistence type="predicted"/>
<protein>
    <recommendedName>
        <fullName evidence="1">DUF3444 domain-containing protein</fullName>
    </recommendedName>
</protein>
<dbReference type="InterPro" id="IPR024593">
    <property type="entry name" value="DUF3444"/>
</dbReference>
<dbReference type="EMBL" id="CP133612">
    <property type="protein sequence ID" value="WMV10232.1"/>
    <property type="molecule type" value="Genomic_DNA"/>
</dbReference>
<name>A0AAF0PT44_SOLVR</name>
<keyword evidence="3" id="KW-1185">Reference proteome</keyword>
<gene>
    <name evidence="2" type="ORF">MTR67_003617</name>
</gene>
<dbReference type="AlphaFoldDB" id="A0AAF0PT44"/>
<evidence type="ECO:0000313" key="2">
    <source>
        <dbReference type="EMBL" id="WMV10232.1"/>
    </source>
</evidence>
<sequence length="88" mass="10226">MDVSDNYVDVKFLEWAKDFKSVHKAHIEEEEADRVVKISVSQHLRFSHRISAILLNTSWKLARFLGAGSTRNTSLFTVYRSNRSNRIT</sequence>
<organism evidence="2 3">
    <name type="scientific">Solanum verrucosum</name>
    <dbReference type="NCBI Taxonomy" id="315347"/>
    <lineage>
        <taxon>Eukaryota</taxon>
        <taxon>Viridiplantae</taxon>
        <taxon>Streptophyta</taxon>
        <taxon>Embryophyta</taxon>
        <taxon>Tracheophyta</taxon>
        <taxon>Spermatophyta</taxon>
        <taxon>Magnoliopsida</taxon>
        <taxon>eudicotyledons</taxon>
        <taxon>Gunneridae</taxon>
        <taxon>Pentapetalae</taxon>
        <taxon>asterids</taxon>
        <taxon>lamiids</taxon>
        <taxon>Solanales</taxon>
        <taxon>Solanaceae</taxon>
        <taxon>Solanoideae</taxon>
        <taxon>Solaneae</taxon>
        <taxon>Solanum</taxon>
    </lineage>
</organism>
<reference evidence="2" key="1">
    <citation type="submission" date="2023-08" db="EMBL/GenBank/DDBJ databases">
        <title>A de novo genome assembly of Solanum verrucosum Schlechtendal, a Mexican diploid species geographically isolated from the other diploid A-genome species in potato relatives.</title>
        <authorList>
            <person name="Hosaka K."/>
        </authorList>
    </citation>
    <scope>NUCLEOTIDE SEQUENCE</scope>
    <source>
        <tissue evidence="2">Young leaves</tissue>
    </source>
</reference>
<feature type="domain" description="DUF3444" evidence="1">
    <location>
        <begin position="5"/>
        <end position="56"/>
    </location>
</feature>
<evidence type="ECO:0000313" key="3">
    <source>
        <dbReference type="Proteomes" id="UP001234989"/>
    </source>
</evidence>
<accession>A0AAF0PT44</accession>